<sequence>MPRRKKAVLQDVITRIVYLYENEKKTFKEIEAILRAEGYDISKSSIHRAYKSYAQAAEDYKKIYEETKALIDTLRENPATDVIETMGTMLANHMFKFVKDIQSMEFEDPTELVSALQKLAKTMADLQKIREEREKRALEVLQKGMEEGKVDAEIVRKIQELYGA</sequence>
<protein>
    <recommendedName>
        <fullName evidence="3">DUF3486 family protein</fullName>
    </recommendedName>
</protein>
<dbReference type="OrthoDB" id="9813799at2"/>
<proteinExistence type="predicted"/>
<evidence type="ECO:0000313" key="1">
    <source>
        <dbReference type="EMBL" id="SMO77179.1"/>
    </source>
</evidence>
<organism evidence="1 2">
    <name type="scientific">Balnearium lithotrophicum</name>
    <dbReference type="NCBI Taxonomy" id="223788"/>
    <lineage>
        <taxon>Bacteria</taxon>
        <taxon>Pseudomonadati</taxon>
        <taxon>Aquificota</taxon>
        <taxon>Aquificia</taxon>
        <taxon>Desulfurobacteriales</taxon>
        <taxon>Desulfurobacteriaceae</taxon>
        <taxon>Balnearium</taxon>
    </lineage>
</organism>
<keyword evidence="2" id="KW-1185">Reference proteome</keyword>
<dbReference type="Proteomes" id="UP000317315">
    <property type="component" value="Unassembled WGS sequence"/>
</dbReference>
<evidence type="ECO:0000313" key="2">
    <source>
        <dbReference type="Proteomes" id="UP000317315"/>
    </source>
</evidence>
<name>A0A521DZM2_9BACT</name>
<dbReference type="RefSeq" id="WP_142936171.1">
    <property type="nucleotide sequence ID" value="NZ_FXTM01000029.1"/>
</dbReference>
<dbReference type="InterPro" id="IPR021874">
    <property type="entry name" value="Phage_Mu_Gp27"/>
</dbReference>
<dbReference type="AlphaFoldDB" id="A0A521DZM2"/>
<evidence type="ECO:0008006" key="3">
    <source>
        <dbReference type="Google" id="ProtNLM"/>
    </source>
</evidence>
<reference evidence="1 2" key="1">
    <citation type="submission" date="2017-05" db="EMBL/GenBank/DDBJ databases">
        <authorList>
            <person name="Varghese N."/>
            <person name="Submissions S."/>
        </authorList>
    </citation>
    <scope>NUCLEOTIDE SEQUENCE [LARGE SCALE GENOMIC DNA]</scope>
    <source>
        <strain evidence="1 2">DSM 16304</strain>
    </source>
</reference>
<dbReference type="Pfam" id="PF11985">
    <property type="entry name" value="Phage_Mu_Gp27"/>
    <property type="match status" value="1"/>
</dbReference>
<dbReference type="EMBL" id="FXTM01000029">
    <property type="protein sequence ID" value="SMO77179.1"/>
    <property type="molecule type" value="Genomic_DNA"/>
</dbReference>
<gene>
    <name evidence="1" type="ORF">SAMN06269117_1296</name>
</gene>
<accession>A0A521DZM2</accession>